<dbReference type="EMBL" id="JASBWV010000022">
    <property type="protein sequence ID" value="KAJ9119975.1"/>
    <property type="molecule type" value="Genomic_DNA"/>
</dbReference>
<reference evidence="1" key="1">
    <citation type="submission" date="2023-04" db="EMBL/GenBank/DDBJ databases">
        <title>Draft Genome sequencing of Naganishia species isolated from polar environments using Oxford Nanopore Technology.</title>
        <authorList>
            <person name="Leo P."/>
            <person name="Venkateswaran K."/>
        </authorList>
    </citation>
    <scope>NUCLEOTIDE SEQUENCE</scope>
    <source>
        <strain evidence="1">DBVPG 5303</strain>
    </source>
</reference>
<gene>
    <name evidence="1" type="ORF">QFC24_005458</name>
</gene>
<dbReference type="Proteomes" id="UP001234202">
    <property type="component" value="Unassembled WGS sequence"/>
</dbReference>
<organism evidence="1 2">
    <name type="scientific">Naganishia onofrii</name>
    <dbReference type="NCBI Taxonomy" id="1851511"/>
    <lineage>
        <taxon>Eukaryota</taxon>
        <taxon>Fungi</taxon>
        <taxon>Dikarya</taxon>
        <taxon>Basidiomycota</taxon>
        <taxon>Agaricomycotina</taxon>
        <taxon>Tremellomycetes</taxon>
        <taxon>Filobasidiales</taxon>
        <taxon>Filobasidiaceae</taxon>
        <taxon>Naganishia</taxon>
    </lineage>
</organism>
<sequence length="780" mass="88618">MSGEAPPAPRLVAESSPKFDAGVSGSKAVAHPRKPVRKTPVYAKAAAYTAQPTVTTMTGRASQEKSTGSLGRRSTRPAVPETAQPSVPPSTDKIRQEKTTGSSDSAERRSNRLSLPGPERQVAAAGDRAPLKRFIREPQELVHEPQPLPIDSEDDEEEDEEEADEEDEEEDEAEDEEEDEEDEEEEDADDNEENEGDNEEDEELEDNKPDIKPNLSQLPDFLSQIANEASQSSRNAKRGSADDDIKPKLEHIEPQVPHVPGPFSRLSDEAIIEIAHCLIDEDAYASATSLVGMCRRTRQLLRPVMKKAKKKVVLDLDDLRWSNKKTWKDIQIITCTSDSALPFRAETFSTKQGQRAMRQGLLNLKPWAIIQKGAPDDATLKLQEHAFPSVKLIRCNTNTTMDELTYLSEENPMPPKNELVVESTNNIIRALHNRSLSKPFGLPTLRLKCHDDYAFNLRQNRPGQMFVRWVVTESKGGVVVEKESWTVTQLDKMQDDLKDWLWKSTEHSLPFEDTTGFETISLDLYFEPRPSSTGLFYSVDDEFPPAYDVLSQYAEEAAKKWLEATSLKPIADFKLRFFVLHGEFMQREKMKPVYRTHRAKKFDGAVTVRELYIDDDYFARCEHSLPFDDTTGFETISLDLYFEPRPSSTGLFYSVDDQYPPAYDVLSDYARYAAEKWLQSTSLKPIAEFKLRFFVLHGGFLEREKMRPVYETHLGKKFDGVVAVRELHIDDNGFAKCVERKGGRGASRRRRDSSRVTMTGAHTWVRSRCCSEEFPRDFEI</sequence>
<keyword evidence="2" id="KW-1185">Reference proteome</keyword>
<name>A0ACC2X8Q7_9TREE</name>
<comment type="caution">
    <text evidence="1">The sequence shown here is derived from an EMBL/GenBank/DDBJ whole genome shotgun (WGS) entry which is preliminary data.</text>
</comment>
<evidence type="ECO:0000313" key="1">
    <source>
        <dbReference type="EMBL" id="KAJ9119975.1"/>
    </source>
</evidence>
<protein>
    <submittedName>
        <fullName evidence="1">Uncharacterized protein</fullName>
    </submittedName>
</protein>
<evidence type="ECO:0000313" key="2">
    <source>
        <dbReference type="Proteomes" id="UP001234202"/>
    </source>
</evidence>
<accession>A0ACC2X8Q7</accession>
<proteinExistence type="predicted"/>